<evidence type="ECO:0000313" key="10">
    <source>
        <dbReference type="Proteomes" id="UP000825935"/>
    </source>
</evidence>
<dbReference type="PANTHER" id="PTHR48011:SF5">
    <property type="entry name" value="PROTEIN KINASE DOMAIN-CONTAINING PROTEIN"/>
    <property type="match status" value="1"/>
</dbReference>
<name>A0A8T2SZI7_CERRI</name>
<evidence type="ECO:0000256" key="6">
    <source>
        <dbReference type="RuleBase" id="RU000304"/>
    </source>
</evidence>
<dbReference type="GO" id="GO:0007165">
    <property type="term" value="P:signal transduction"/>
    <property type="evidence" value="ECO:0007669"/>
    <property type="project" value="TreeGrafter"/>
</dbReference>
<feature type="region of interest" description="Disordered" evidence="7">
    <location>
        <begin position="272"/>
        <end position="303"/>
    </location>
</feature>
<evidence type="ECO:0000259" key="8">
    <source>
        <dbReference type="PROSITE" id="PS50011"/>
    </source>
</evidence>
<evidence type="ECO:0000256" key="7">
    <source>
        <dbReference type="SAM" id="MobiDB-lite"/>
    </source>
</evidence>
<dbReference type="AlphaFoldDB" id="A0A8T2SZI7"/>
<dbReference type="GO" id="GO:0004674">
    <property type="term" value="F:protein serine/threonine kinase activity"/>
    <property type="evidence" value="ECO:0007669"/>
    <property type="project" value="UniProtKB-KW"/>
</dbReference>
<dbReference type="Pfam" id="PF00069">
    <property type="entry name" value="Pkinase"/>
    <property type="match status" value="1"/>
</dbReference>
<dbReference type="GO" id="GO:0005524">
    <property type="term" value="F:ATP binding"/>
    <property type="evidence" value="ECO:0007669"/>
    <property type="project" value="UniProtKB-UniRule"/>
</dbReference>
<evidence type="ECO:0000256" key="4">
    <source>
        <dbReference type="ARBA" id="ARBA00022840"/>
    </source>
</evidence>
<keyword evidence="4 5" id="KW-0067">ATP-binding</keyword>
<dbReference type="Gene3D" id="1.10.510.10">
    <property type="entry name" value="Transferase(Phosphotransferase) domain 1"/>
    <property type="match status" value="1"/>
</dbReference>
<evidence type="ECO:0000256" key="1">
    <source>
        <dbReference type="ARBA" id="ARBA00022679"/>
    </source>
</evidence>
<dbReference type="PROSITE" id="PS00108">
    <property type="entry name" value="PROTEIN_KINASE_ST"/>
    <property type="match status" value="1"/>
</dbReference>
<reference evidence="9" key="1">
    <citation type="submission" date="2021-08" db="EMBL/GenBank/DDBJ databases">
        <title>WGS assembly of Ceratopteris richardii.</title>
        <authorList>
            <person name="Marchant D.B."/>
            <person name="Chen G."/>
            <person name="Jenkins J."/>
            <person name="Shu S."/>
            <person name="Leebens-Mack J."/>
            <person name="Grimwood J."/>
            <person name="Schmutz J."/>
            <person name="Soltis P."/>
            <person name="Soltis D."/>
            <person name="Chen Z.-H."/>
        </authorList>
    </citation>
    <scope>NUCLEOTIDE SEQUENCE</scope>
    <source>
        <strain evidence="9">Whitten #5841</strain>
        <tissue evidence="9">Leaf</tissue>
    </source>
</reference>
<keyword evidence="10" id="KW-1185">Reference proteome</keyword>
<dbReference type="OrthoDB" id="275301at2759"/>
<dbReference type="InterPro" id="IPR008271">
    <property type="entry name" value="Ser/Thr_kinase_AS"/>
</dbReference>
<dbReference type="EMBL" id="CM035421">
    <property type="protein sequence ID" value="KAH7388251.1"/>
    <property type="molecule type" value="Genomic_DNA"/>
</dbReference>
<feature type="region of interest" description="Disordered" evidence="7">
    <location>
        <begin position="345"/>
        <end position="390"/>
    </location>
</feature>
<organism evidence="9 10">
    <name type="scientific">Ceratopteris richardii</name>
    <name type="common">Triangle waterfern</name>
    <dbReference type="NCBI Taxonomy" id="49495"/>
    <lineage>
        <taxon>Eukaryota</taxon>
        <taxon>Viridiplantae</taxon>
        <taxon>Streptophyta</taxon>
        <taxon>Embryophyta</taxon>
        <taxon>Tracheophyta</taxon>
        <taxon>Polypodiopsida</taxon>
        <taxon>Polypodiidae</taxon>
        <taxon>Polypodiales</taxon>
        <taxon>Pteridineae</taxon>
        <taxon>Pteridaceae</taxon>
        <taxon>Parkerioideae</taxon>
        <taxon>Ceratopteris</taxon>
    </lineage>
</organism>
<dbReference type="Proteomes" id="UP000825935">
    <property type="component" value="Chromosome 16"/>
</dbReference>
<evidence type="ECO:0000256" key="5">
    <source>
        <dbReference type="PROSITE-ProRule" id="PRU10141"/>
    </source>
</evidence>
<dbReference type="InterPro" id="IPR000719">
    <property type="entry name" value="Prot_kinase_dom"/>
</dbReference>
<evidence type="ECO:0000256" key="2">
    <source>
        <dbReference type="ARBA" id="ARBA00022741"/>
    </source>
</evidence>
<feature type="compositionally biased region" description="Basic and acidic residues" evidence="7">
    <location>
        <begin position="366"/>
        <end position="375"/>
    </location>
</feature>
<dbReference type="PROSITE" id="PS00107">
    <property type="entry name" value="PROTEIN_KINASE_ATP"/>
    <property type="match status" value="1"/>
</dbReference>
<dbReference type="InterPro" id="IPR011009">
    <property type="entry name" value="Kinase-like_dom_sf"/>
</dbReference>
<dbReference type="SMART" id="SM00220">
    <property type="entry name" value="S_TKc"/>
    <property type="match status" value="1"/>
</dbReference>
<dbReference type="CDD" id="cd06606">
    <property type="entry name" value="STKc_MAPKKK"/>
    <property type="match status" value="1"/>
</dbReference>
<keyword evidence="6" id="KW-0723">Serine/threonine-protein kinase</keyword>
<keyword evidence="2 5" id="KW-0547">Nucleotide-binding</keyword>
<proteinExistence type="inferred from homology"/>
<comment type="similarity">
    <text evidence="6">Belongs to the protein kinase superfamily.</text>
</comment>
<dbReference type="InterPro" id="IPR017441">
    <property type="entry name" value="Protein_kinase_ATP_BS"/>
</dbReference>
<dbReference type="SUPFAM" id="SSF56112">
    <property type="entry name" value="Protein kinase-like (PK-like)"/>
    <property type="match status" value="1"/>
</dbReference>
<accession>A0A8T2SZI7</accession>
<feature type="domain" description="Protein kinase" evidence="8">
    <location>
        <begin position="10"/>
        <end position="269"/>
    </location>
</feature>
<dbReference type="PANTHER" id="PTHR48011">
    <property type="entry name" value="CCR4-NOT TRANSCRIPTIONAL COMPLEX SUBUNIT CAF120-RELATED"/>
    <property type="match status" value="1"/>
</dbReference>
<keyword evidence="3" id="KW-0418">Kinase</keyword>
<comment type="caution">
    <text evidence="9">The sequence shown here is derived from an EMBL/GenBank/DDBJ whole genome shotgun (WGS) entry which is preliminary data.</text>
</comment>
<protein>
    <recommendedName>
        <fullName evidence="8">Protein kinase domain-containing protein</fullName>
    </recommendedName>
</protein>
<dbReference type="Gene3D" id="3.30.200.20">
    <property type="entry name" value="Phosphorylase Kinase, domain 1"/>
    <property type="match status" value="1"/>
</dbReference>
<dbReference type="InterPro" id="IPR052751">
    <property type="entry name" value="Plant_MAPKKK"/>
</dbReference>
<dbReference type="PROSITE" id="PS50011">
    <property type="entry name" value="PROTEIN_KINASE_DOM"/>
    <property type="match status" value="1"/>
</dbReference>
<feature type="binding site" evidence="5">
    <location>
        <position position="39"/>
    </location>
    <ligand>
        <name>ATP</name>
        <dbReference type="ChEBI" id="CHEBI:30616"/>
    </ligand>
</feature>
<keyword evidence="1" id="KW-0808">Transferase</keyword>
<evidence type="ECO:0000256" key="3">
    <source>
        <dbReference type="ARBA" id="ARBA00022777"/>
    </source>
</evidence>
<sequence length="488" mass="52413">MACHCSIRRWVRGSLVGAGSFGKVNLALDVASGELFAVKSIDCSRRSGGSDAEVSAMENELQLLQSLDSPFVIRCYGGDETWENGARMKNLFMEYMAGGSLADLMKKFGGSLDEGLIKVYTRGIVEGLAYLHGQGIVHCDIKGKNVLIGSTGVKIADFGSAKRVGQQGHAMKGTPLWMAPEVIMQEEQSAASDIWSLGCTVVEMATGRPPWSDTHFSPLAALMRIGVAQESPPLPDSLSSDAKDFLSKCLQREPKHRWSAAQLLEHPFLQRPNAHEGRNSSTLCKHRGSVPPAPLSPTSVLDAGDADSTSSWCEESNGRIVPLLHCLEIGSRRLETHEGECITLASSSTSASPSPSSSSPLAVATQKREISEHSRCTPPVAPNDVSPGGMWITVRSPRPSGEDKQRPLSDFMLGTTAAEMEVGGARADTPRGALNVTSLQALQFLRFPRRPPLPMSSSRHHSAMMHPVQANLSVRETDNDGVGPQPAR</sequence>
<feature type="compositionally biased region" description="Low complexity" evidence="7">
    <location>
        <begin position="345"/>
        <end position="362"/>
    </location>
</feature>
<gene>
    <name evidence="9" type="ORF">KP509_16G066100</name>
</gene>
<evidence type="ECO:0000313" key="9">
    <source>
        <dbReference type="EMBL" id="KAH7388251.1"/>
    </source>
</evidence>